<proteinExistence type="predicted"/>
<dbReference type="AlphaFoldDB" id="A0AB39TCA1"/>
<accession>A0AB39TCA1</accession>
<evidence type="ECO:0000313" key="1">
    <source>
        <dbReference type="EMBL" id="XDQ77188.1"/>
    </source>
</evidence>
<organism evidence="1">
    <name type="scientific">Streptomyces sp. Y1</name>
    <dbReference type="NCBI Taxonomy" id="3238634"/>
    <lineage>
        <taxon>Bacteria</taxon>
        <taxon>Bacillati</taxon>
        <taxon>Actinomycetota</taxon>
        <taxon>Actinomycetes</taxon>
        <taxon>Kitasatosporales</taxon>
        <taxon>Streptomycetaceae</taxon>
        <taxon>Streptomyces</taxon>
    </lineage>
</organism>
<reference evidence="1" key="1">
    <citation type="submission" date="2024-07" db="EMBL/GenBank/DDBJ databases">
        <authorList>
            <person name="Yu S.T."/>
        </authorList>
    </citation>
    <scope>NUCLEOTIDE SEQUENCE</scope>
    <source>
        <strain evidence="1">Y1</strain>
    </source>
</reference>
<name>A0AB39TCA1_9ACTN</name>
<sequence>MFDRLELRVVTDRRSSQVRFLVNGEDVVEESIGPGTDGRGPSSVLLFPPDGPSPLRATEEPRRVVLGEPECTGGCCGYLSAVIRRIADVVLWSDWELPADATRPLEYTFDAAQYEAELTRTAAAWPQPGAAG</sequence>
<gene>
    <name evidence="1" type="ORF">AB2U05_01175</name>
</gene>
<dbReference type="RefSeq" id="WP_369182132.1">
    <property type="nucleotide sequence ID" value="NZ_CP163445.1"/>
</dbReference>
<protein>
    <submittedName>
        <fullName evidence="1">Uncharacterized protein</fullName>
    </submittedName>
</protein>
<dbReference type="EMBL" id="CP163445">
    <property type="protein sequence ID" value="XDQ77188.1"/>
    <property type="molecule type" value="Genomic_DNA"/>
</dbReference>